<dbReference type="AlphaFoldDB" id="A0A1U9UQB7"/>
<evidence type="ECO:0000313" key="5">
    <source>
        <dbReference type="Proteomes" id="UP000189627"/>
    </source>
</evidence>
<name>A0A1U9UQB7_CUPNE</name>
<dbReference type="SUPFAM" id="SSF53955">
    <property type="entry name" value="Lysozyme-like"/>
    <property type="match status" value="1"/>
</dbReference>
<organism evidence="4 5">
    <name type="scientific">Cupriavidus necator</name>
    <name type="common">Alcaligenes eutrophus</name>
    <name type="synonym">Ralstonia eutropha</name>
    <dbReference type="NCBI Taxonomy" id="106590"/>
    <lineage>
        <taxon>Bacteria</taxon>
        <taxon>Pseudomonadati</taxon>
        <taxon>Pseudomonadota</taxon>
        <taxon>Betaproteobacteria</taxon>
        <taxon>Burkholderiales</taxon>
        <taxon>Burkholderiaceae</taxon>
        <taxon>Cupriavidus</taxon>
    </lineage>
</organism>
<reference evidence="5" key="1">
    <citation type="submission" date="2017-02" db="EMBL/GenBank/DDBJ databases">
        <title>Complete genome sequence of Cupriavidus necator strain NH9, a 3-chlorobenzoate degrader.</title>
        <authorList>
            <person name="Moriuchi R."/>
            <person name="Dohra H."/>
            <person name="Ogawa N."/>
        </authorList>
    </citation>
    <scope>NUCLEOTIDE SEQUENCE [LARGE SCALE GENOMIC DNA]</scope>
    <source>
        <strain evidence="5">NH9</strain>
    </source>
</reference>
<dbReference type="EMBL" id="CP017757">
    <property type="protein sequence ID" value="AQV94904.1"/>
    <property type="molecule type" value="Genomic_DNA"/>
</dbReference>
<dbReference type="InterPro" id="IPR023346">
    <property type="entry name" value="Lysozyme-like_dom_sf"/>
</dbReference>
<dbReference type="InterPro" id="IPR031922">
    <property type="entry name" value="Pesticin_C"/>
</dbReference>
<dbReference type="KEGG" id="cuh:BJN34_13540"/>
<dbReference type="GO" id="GO:0031640">
    <property type="term" value="P:killing of cells of another organism"/>
    <property type="evidence" value="ECO:0007669"/>
    <property type="project" value="UniProtKB-KW"/>
</dbReference>
<gene>
    <name evidence="4" type="ORF">BJN34_13540</name>
</gene>
<keyword evidence="2" id="KW-0081">Bacteriolytic enzyme</keyword>
<dbReference type="Pfam" id="PF16754">
    <property type="entry name" value="Pesticin"/>
    <property type="match status" value="1"/>
</dbReference>
<sequence length="916" mass="100160">MPAQPHPSPAPVPTPARTPAPLAPPALTWVFPFPDSKKKEITDPQALYQALSAMDDGFFPLAVNGFPHGGVHFGNGSASRVDQTGGVRCIADGEIVAYKIDNCYPHLKFADGKWAAYSTGFVLVRHRLTLPPAPNSKDAQPVDESQDLYSLYMHMADWTTYLADGRLPRPYWWDVDAFRTGNKEYQLPAPEGGAGGAAGAFVWTEPAAGKKKGQFIAGKQVGFLPEGSEVIVGEARGKWVRIKCITAGGMISPTSGGMFGSEDQNVPWEAPEGSRNAPTTPKGDWGWLFRPNLQAAKAPKVTDQVVVPATPIKVKAGTPLGQIGEYQDYERATPLPPTSRRRLLHLEVFADDGFSAFLARSRTRAAQLPADQRTLLVIDTGASLVKTIPAPDRKLRLYDAVKKVEPTADSPGSGPWVKVQPMHLESMGVAYHFAGPPVWIERDQLAKANDSTPAWSKFPLSLQGATDLANGIPLIYARGQLDAQDAQSKATDDQKINWWRVPFSMADGQQGQGWVCEKNHPGTRWESPWAWPGFETVDATGIQIADAFRRNLVISGAADWREQKEFEPSVAAVNNSLLLRKLEQAVAKLDTGEGKNKGGRVTARAIQSAMRVPSLAQALSHLILRYESEWGGDMTRWNSITALMRSARENWICELGRIKTLRWWNDVKGNVAGFPVSPTVLHIHPIALVANFAGTCSKSCKTEVVEFQTTEGTFRASKEAFDLVLSSEGYENRPYVPAGDQSSGVTIGYGYDLGQQAPAAIATDLNGIFLPEQIARLQTASGKHGDSARKLQLSLTDIEVSRDKAMQLAIVMKQRYAQYTVDVFPSVTKLHPHCQGALLSLVINRGSGMADKSGQKTRVHMRAIRDDIVSGNFPDVPLQWRAMKSLWADSGQGGLIARRENEAVLFEKGLRCNCWR</sequence>
<proteinExistence type="predicted"/>
<evidence type="ECO:0000256" key="2">
    <source>
        <dbReference type="ARBA" id="ARBA00022638"/>
    </source>
</evidence>
<dbReference type="Gene3D" id="1.10.530.40">
    <property type="match status" value="1"/>
</dbReference>
<evidence type="ECO:0000256" key="1">
    <source>
        <dbReference type="ARBA" id="ARBA00022529"/>
    </source>
</evidence>
<dbReference type="GO" id="GO:0042742">
    <property type="term" value="P:defense response to bacterium"/>
    <property type="evidence" value="ECO:0007669"/>
    <property type="project" value="UniProtKB-KW"/>
</dbReference>
<dbReference type="InterPro" id="IPR023347">
    <property type="entry name" value="Lysozyme_dom_sf"/>
</dbReference>
<evidence type="ECO:0000313" key="4">
    <source>
        <dbReference type="EMBL" id="AQV94904.1"/>
    </source>
</evidence>
<dbReference type="GO" id="GO:0003796">
    <property type="term" value="F:lysozyme activity"/>
    <property type="evidence" value="ECO:0007669"/>
    <property type="project" value="InterPro"/>
</dbReference>
<protein>
    <recommendedName>
        <fullName evidence="3">Pesticin C-terminal domain-containing protein</fullName>
    </recommendedName>
</protein>
<dbReference type="Proteomes" id="UP000189627">
    <property type="component" value="Chromosome 1"/>
</dbReference>
<dbReference type="OrthoDB" id="1242806at2"/>
<keyword evidence="1" id="KW-0929">Antimicrobial</keyword>
<accession>A0A1U9UQB7</accession>
<evidence type="ECO:0000259" key="3">
    <source>
        <dbReference type="Pfam" id="PF16754"/>
    </source>
</evidence>
<feature type="domain" description="Pesticin C-terminal" evidence="3">
    <location>
        <begin position="721"/>
        <end position="816"/>
    </location>
</feature>